<reference evidence="1 2" key="1">
    <citation type="submission" date="2024-06" db="EMBL/GenBank/DDBJ databases">
        <title>Genomic Encyclopedia of Type Strains, Phase IV (KMG-IV): sequencing the most valuable type-strain genomes for metagenomic binning, comparative biology and taxonomic classification.</title>
        <authorList>
            <person name="Goeker M."/>
        </authorList>
    </citation>
    <scope>NUCLEOTIDE SEQUENCE [LARGE SCALE GENOMIC DNA]</scope>
    <source>
        <strain evidence="1 2">DSM 17809</strain>
    </source>
</reference>
<keyword evidence="2" id="KW-1185">Reference proteome</keyword>
<dbReference type="EMBL" id="JBEPLU010000001">
    <property type="protein sequence ID" value="MET3525134.1"/>
    <property type="molecule type" value="Genomic_DNA"/>
</dbReference>
<comment type="caution">
    <text evidence="1">The sequence shown here is derived from an EMBL/GenBank/DDBJ whole genome shotgun (WGS) entry which is preliminary data.</text>
</comment>
<accession>A0ABV2EDN8</accession>
<gene>
    <name evidence="1" type="ORF">ABID41_000229</name>
</gene>
<organism evidence="1 2">
    <name type="scientific">Phenylobacterium koreense</name>
    <dbReference type="NCBI Taxonomy" id="266125"/>
    <lineage>
        <taxon>Bacteria</taxon>
        <taxon>Pseudomonadati</taxon>
        <taxon>Pseudomonadota</taxon>
        <taxon>Alphaproteobacteria</taxon>
        <taxon>Caulobacterales</taxon>
        <taxon>Caulobacteraceae</taxon>
        <taxon>Phenylobacterium</taxon>
    </lineage>
</organism>
<protein>
    <submittedName>
        <fullName evidence="1">Uncharacterized protein</fullName>
    </submittedName>
</protein>
<evidence type="ECO:0000313" key="2">
    <source>
        <dbReference type="Proteomes" id="UP001549110"/>
    </source>
</evidence>
<dbReference type="RefSeq" id="WP_331932165.1">
    <property type="nucleotide sequence ID" value="NZ_JBEPLU010000001.1"/>
</dbReference>
<name>A0ABV2EDN8_9CAUL</name>
<sequence length="146" mass="14751">MLDHSGFIALVLGATFLAGCGQETRTASATPAPVPAPVPAPAPAVAPPTATRPDYVGHWAVSLAGCQAGGWDFRRDSVGTAGEVSCAFKKVTPTTEGYAIDAECTAQAPPELKSFTLVFSGVGPAETMTVAGGPWGSPVALIRCPP</sequence>
<dbReference type="Proteomes" id="UP001549110">
    <property type="component" value="Unassembled WGS sequence"/>
</dbReference>
<proteinExistence type="predicted"/>
<evidence type="ECO:0000313" key="1">
    <source>
        <dbReference type="EMBL" id="MET3525134.1"/>
    </source>
</evidence>